<dbReference type="SMART" id="SM00560">
    <property type="entry name" value="LamGL"/>
    <property type="match status" value="1"/>
</dbReference>
<dbReference type="InterPro" id="IPR001791">
    <property type="entry name" value="Laminin_G"/>
</dbReference>
<dbReference type="Pfam" id="PF13385">
    <property type="entry name" value="Laminin_G_3"/>
    <property type="match status" value="1"/>
</dbReference>
<dbReference type="PANTHER" id="PTHR10628:SF30">
    <property type="entry name" value="EXO-ALPHA-SIALIDASE"/>
    <property type="match status" value="1"/>
</dbReference>
<dbReference type="SUPFAM" id="SSF50939">
    <property type="entry name" value="Sialidases"/>
    <property type="match status" value="1"/>
</dbReference>
<keyword evidence="10" id="KW-1185">Reference proteome</keyword>
<dbReference type="InterPro" id="IPR013320">
    <property type="entry name" value="ConA-like_dom_sf"/>
</dbReference>
<dbReference type="PANTHER" id="PTHR10628">
    <property type="entry name" value="SIALIDASE"/>
    <property type="match status" value="1"/>
</dbReference>
<reference evidence="9 10" key="1">
    <citation type="submission" date="2021-03" db="EMBL/GenBank/DDBJ databases">
        <title>Sequencing the genomes of 1000 actinobacteria strains.</title>
        <authorList>
            <person name="Klenk H.-P."/>
        </authorList>
    </citation>
    <scope>NUCLEOTIDE SEQUENCE [LARGE SCALE GENOMIC DNA]</scope>
    <source>
        <strain evidence="9 10">DSM 46670</strain>
    </source>
</reference>
<dbReference type="InterPro" id="IPR036278">
    <property type="entry name" value="Sialidase_sf"/>
</dbReference>
<dbReference type="InterPro" id="IPR006558">
    <property type="entry name" value="LamG-like"/>
</dbReference>
<feature type="chain" id="PRO_5045443464" description="exo-alpha-sialidase" evidence="6">
    <location>
        <begin position="26"/>
        <end position="622"/>
    </location>
</feature>
<dbReference type="Gene3D" id="2.120.10.10">
    <property type="match status" value="1"/>
</dbReference>
<evidence type="ECO:0000259" key="7">
    <source>
        <dbReference type="SMART" id="SM00282"/>
    </source>
</evidence>
<dbReference type="InterPro" id="IPR011040">
    <property type="entry name" value="Sialidase"/>
</dbReference>
<keyword evidence="9" id="KW-0326">Glycosidase</keyword>
<dbReference type="EMBL" id="JAGINW010000001">
    <property type="protein sequence ID" value="MBP2325931.1"/>
    <property type="molecule type" value="Genomic_DNA"/>
</dbReference>
<comment type="caution">
    <text evidence="9">The sequence shown here is derived from an EMBL/GenBank/DDBJ whole genome shotgun (WGS) entry which is preliminary data.</text>
</comment>
<organism evidence="9 10">
    <name type="scientific">Kibdelosporangium banguiense</name>
    <dbReference type="NCBI Taxonomy" id="1365924"/>
    <lineage>
        <taxon>Bacteria</taxon>
        <taxon>Bacillati</taxon>
        <taxon>Actinomycetota</taxon>
        <taxon>Actinomycetes</taxon>
        <taxon>Pseudonocardiales</taxon>
        <taxon>Pseudonocardiaceae</taxon>
        <taxon>Kibdelosporangium</taxon>
    </lineage>
</organism>
<feature type="domain" description="LamG-like jellyroll fold" evidence="8">
    <location>
        <begin position="460"/>
        <end position="595"/>
    </location>
</feature>
<evidence type="ECO:0000256" key="6">
    <source>
        <dbReference type="SAM" id="SignalP"/>
    </source>
</evidence>
<evidence type="ECO:0000256" key="4">
    <source>
        <dbReference type="ARBA" id="ARBA00022729"/>
    </source>
</evidence>
<comment type="catalytic activity">
    <reaction evidence="1">
        <text>Hydrolysis of alpha-(2-&gt;3)-, alpha-(2-&gt;6)-, alpha-(2-&gt;8)- glycosidic linkages of terminal sialic acid residues in oligosaccharides, glycoproteins, glycolipids, colominic acid and synthetic substrates.</text>
        <dbReference type="EC" id="3.2.1.18"/>
    </reaction>
</comment>
<evidence type="ECO:0000256" key="5">
    <source>
        <dbReference type="ARBA" id="ARBA00023157"/>
    </source>
</evidence>
<keyword evidence="5" id="KW-1015">Disulfide bond</keyword>
<evidence type="ECO:0000256" key="2">
    <source>
        <dbReference type="ARBA" id="ARBA00009348"/>
    </source>
</evidence>
<dbReference type="Gene3D" id="2.60.120.200">
    <property type="match status" value="1"/>
</dbReference>
<name>A0ABS4TPU0_9PSEU</name>
<gene>
    <name evidence="9" type="ORF">JOF56_006316</name>
</gene>
<feature type="signal peptide" evidence="6">
    <location>
        <begin position="1"/>
        <end position="25"/>
    </location>
</feature>
<keyword evidence="4 6" id="KW-0732">Signal</keyword>
<comment type="similarity">
    <text evidence="2">Belongs to the glycosyl hydrolase 33 family.</text>
</comment>
<accession>A0ABS4TPU0</accession>
<protein>
    <recommendedName>
        <fullName evidence="3">exo-alpha-sialidase</fullName>
        <ecNumber evidence="3">3.2.1.18</ecNumber>
    </recommendedName>
</protein>
<evidence type="ECO:0000256" key="1">
    <source>
        <dbReference type="ARBA" id="ARBA00000427"/>
    </source>
</evidence>
<proteinExistence type="inferred from homology"/>
<sequence>MRLTALLSMALAGALTLGLAPAATAAPAPHLEQQVLFKASQEQGYWCFRIPAVVRSAKGTLLAFAEGRVDNCGDTGDIDVVLKRSSDGGKTWAPMQLVNEGKGDTHGNPVPIVDQVTGRIFLFTTYNVGRKDDKACDVPCKRTPHMQYSDDDGATWSAPVDMSGKVKLPQWDFWYASGPVHGIQLTRGRYAGRLVFGVSGETSDNGTTKSIANDAALVYSDDHGRTWQVGAVDSIKFPAGGPFTQKPQEITVTELADGSVYAGARDQGGTDVGNRSFAISRDGGKSFSKPFQTIPDLVTPTVQGAVLRLQRIGRPDRVLFSAPSDTDRRRWMMIRSSYDQSRSWENAEQGTRITSDWSGYSDLVQISTPWARSTEIGLMYEGGPVDARDEIRFARFNEEYLGWRKSPGPTTPDVSRTNKDAYALGGPVTTRGRFGKGLELDGVDDYLRVPYDRAQLPGAGDFTYTTWFRYGETQGDQVLLWLGGMGNTTPQLWLRAEPGAKRLTARMTTPSGSASVASTQAYDDQQWHHVALQRSAGQLLLWVDGVQVASGPAVAGSVSERVSFQIQVGQRLDNAQRFDGAFDEVRLYTRALSATELERIRLTNADVRDGQVLRLPLDRIGG</sequence>
<feature type="domain" description="Laminin G" evidence="7">
    <location>
        <begin position="460"/>
        <end position="590"/>
    </location>
</feature>
<dbReference type="CDD" id="cd15482">
    <property type="entry name" value="Sialidase_non-viral"/>
    <property type="match status" value="1"/>
</dbReference>
<dbReference type="EC" id="3.2.1.18" evidence="3"/>
<evidence type="ECO:0000256" key="3">
    <source>
        <dbReference type="ARBA" id="ARBA00012733"/>
    </source>
</evidence>
<evidence type="ECO:0000313" key="10">
    <source>
        <dbReference type="Proteomes" id="UP001519332"/>
    </source>
</evidence>
<dbReference type="GO" id="GO:0004308">
    <property type="term" value="F:exo-alpha-sialidase activity"/>
    <property type="evidence" value="ECO:0007669"/>
    <property type="project" value="UniProtKB-EC"/>
</dbReference>
<dbReference type="Proteomes" id="UP001519332">
    <property type="component" value="Unassembled WGS sequence"/>
</dbReference>
<dbReference type="RefSeq" id="WP_307855339.1">
    <property type="nucleotide sequence ID" value="NZ_JAGINW010000001.1"/>
</dbReference>
<dbReference type="SMART" id="SM00282">
    <property type="entry name" value="LamG"/>
    <property type="match status" value="1"/>
</dbReference>
<evidence type="ECO:0000259" key="8">
    <source>
        <dbReference type="SMART" id="SM00560"/>
    </source>
</evidence>
<dbReference type="SUPFAM" id="SSF49899">
    <property type="entry name" value="Concanavalin A-like lectins/glucanases"/>
    <property type="match status" value="1"/>
</dbReference>
<dbReference type="Pfam" id="PF13088">
    <property type="entry name" value="BNR_2"/>
    <property type="match status" value="1"/>
</dbReference>
<dbReference type="InterPro" id="IPR026856">
    <property type="entry name" value="Sialidase_fam"/>
</dbReference>
<evidence type="ECO:0000313" key="9">
    <source>
        <dbReference type="EMBL" id="MBP2325931.1"/>
    </source>
</evidence>
<dbReference type="CDD" id="cd00110">
    <property type="entry name" value="LamG"/>
    <property type="match status" value="1"/>
</dbReference>
<keyword evidence="9" id="KW-0378">Hydrolase</keyword>